<dbReference type="Gene3D" id="3.40.50.300">
    <property type="entry name" value="P-loop containing nucleotide triphosphate hydrolases"/>
    <property type="match status" value="1"/>
</dbReference>
<dbReference type="RefSeq" id="WP_188882363.1">
    <property type="nucleotide sequence ID" value="NZ_BMPF01000002.1"/>
</dbReference>
<dbReference type="PANTHER" id="PTHR30486:SF6">
    <property type="entry name" value="TYPE IV PILUS RETRACTATION ATPASE PILT"/>
    <property type="match status" value="1"/>
</dbReference>
<evidence type="ECO:0000259" key="4">
    <source>
        <dbReference type="Pfam" id="PF23989"/>
    </source>
</evidence>
<feature type="compositionally biased region" description="Basic and acidic residues" evidence="2">
    <location>
        <begin position="37"/>
        <end position="50"/>
    </location>
</feature>
<dbReference type="Gene3D" id="3.30.450.380">
    <property type="match status" value="1"/>
</dbReference>
<dbReference type="Proteomes" id="UP000628840">
    <property type="component" value="Unassembled WGS sequence"/>
</dbReference>
<sequence length="621" mass="70084">MSEPDAGEDETDDSSGRRRDALDAPTEGVPADAGPPPRHDAPTDGPRAELDAEPPASETKPERVKREVLDPVREFFEERADDAVPADATPEEAEAIRAEATPSEEFVAERWFDFAYLEEYDEVDRYWVNEPFAYVSVLYDADAKTYRYHVSEPVLDDFERYVREDLVRILRNSLMYQELDDDAADRETVFRRRAEELIEEHAATVEAGTVQKLLYYLLRDFLDYGRVDPIMRDGNVEDVSCDGADVPVYVYHRAYRDLRSNVRFDEKRLNSFVVRLAQRAGKHLSVSDPLVDASLPDGSRVQLTLGGDIATRGSNFTVRKFADVPYTPVDLVKWNTFSVEQMAYFWLAIENNRSLVFAGGTGSGKTTSLNAVSFFIPPDSKVVSIEDTREITLPHENWIQSVSRASVSSTGRGEVGTYQLLQASLRQRPEYILVGEIRTEQRVALTFFQAISTGHTAYTTVHADTVEGALARLQNPPLSVPTQMLQELDILSVQKQIYEGERRVRRNQSVTELRPPDDGADDVETHEVFRRDPKTDGHERVADSKVLQDIADSRGWDEETVVEELDAREDVLRYLVENDVTDYGAVAGVIHTYAKDARYVREGVRDGSLDPEALALDDGER</sequence>
<dbReference type="SUPFAM" id="SSF52540">
    <property type="entry name" value="P-loop containing nucleoside triphosphate hydrolases"/>
    <property type="match status" value="1"/>
</dbReference>
<feature type="domain" description="PilB3-like N-terminal" evidence="5">
    <location>
        <begin position="110"/>
        <end position="153"/>
    </location>
</feature>
<evidence type="ECO:0000313" key="6">
    <source>
        <dbReference type="EMBL" id="GGL33317.1"/>
    </source>
</evidence>
<accession>A0A830FCH9</accession>
<dbReference type="InterPro" id="IPR056570">
    <property type="entry name" value="PilB3-like_N"/>
</dbReference>
<comment type="similarity">
    <text evidence="1">Belongs to the GSP E family.</text>
</comment>
<evidence type="ECO:0000259" key="3">
    <source>
        <dbReference type="Pfam" id="PF00437"/>
    </source>
</evidence>
<dbReference type="AlphaFoldDB" id="A0A830FCH9"/>
<dbReference type="InterPro" id="IPR056571">
    <property type="entry name" value="PilB3-like_C"/>
</dbReference>
<organism evidence="6 7">
    <name type="scientific">Halarchaeum grantii</name>
    <dbReference type="NCBI Taxonomy" id="1193105"/>
    <lineage>
        <taxon>Archaea</taxon>
        <taxon>Methanobacteriati</taxon>
        <taxon>Methanobacteriota</taxon>
        <taxon>Stenosarchaea group</taxon>
        <taxon>Halobacteria</taxon>
        <taxon>Halobacteriales</taxon>
        <taxon>Halobacteriaceae</taxon>
    </lineage>
</organism>
<evidence type="ECO:0000256" key="1">
    <source>
        <dbReference type="ARBA" id="ARBA00006611"/>
    </source>
</evidence>
<reference evidence="6 7" key="1">
    <citation type="journal article" date="2019" name="Int. J. Syst. Evol. Microbiol.">
        <title>The Global Catalogue of Microorganisms (GCM) 10K type strain sequencing project: providing services to taxonomists for standard genome sequencing and annotation.</title>
        <authorList>
            <consortium name="The Broad Institute Genomics Platform"/>
            <consortium name="The Broad Institute Genome Sequencing Center for Infectious Disease"/>
            <person name="Wu L."/>
            <person name="Ma J."/>
        </authorList>
    </citation>
    <scope>NUCLEOTIDE SEQUENCE [LARGE SCALE GENOMIC DNA]</scope>
    <source>
        <strain evidence="6 7">JCM 19585</strain>
    </source>
</reference>
<evidence type="ECO:0000256" key="2">
    <source>
        <dbReference type="SAM" id="MobiDB-lite"/>
    </source>
</evidence>
<name>A0A830FCH9_9EURY</name>
<evidence type="ECO:0000313" key="7">
    <source>
        <dbReference type="Proteomes" id="UP000628840"/>
    </source>
</evidence>
<proteinExistence type="inferred from homology"/>
<dbReference type="Pfam" id="PF00437">
    <property type="entry name" value="T2SSE"/>
    <property type="match status" value="1"/>
</dbReference>
<protein>
    <submittedName>
        <fullName evidence="6">Type II secretion system protein</fullName>
    </submittedName>
</protein>
<dbReference type="CDD" id="cd01130">
    <property type="entry name" value="VirB11-like_ATPase"/>
    <property type="match status" value="1"/>
</dbReference>
<dbReference type="PANTHER" id="PTHR30486">
    <property type="entry name" value="TWITCHING MOTILITY PROTEIN PILT"/>
    <property type="match status" value="1"/>
</dbReference>
<dbReference type="OrthoDB" id="33500at2157"/>
<comment type="caution">
    <text evidence="6">The sequence shown here is derived from an EMBL/GenBank/DDBJ whole genome shotgun (WGS) entry which is preliminary data.</text>
</comment>
<dbReference type="InterPro" id="IPR001482">
    <property type="entry name" value="T2SS/T4SS_dom"/>
</dbReference>
<dbReference type="GO" id="GO:0016887">
    <property type="term" value="F:ATP hydrolysis activity"/>
    <property type="evidence" value="ECO:0007669"/>
    <property type="project" value="InterPro"/>
</dbReference>
<dbReference type="EMBL" id="BMPF01000002">
    <property type="protein sequence ID" value="GGL33317.1"/>
    <property type="molecule type" value="Genomic_DNA"/>
</dbReference>
<feature type="domain" description="PilB3-like C-terminal" evidence="4">
    <location>
        <begin position="542"/>
        <end position="600"/>
    </location>
</feature>
<feature type="compositionally biased region" description="Basic and acidic residues" evidence="2">
    <location>
        <begin position="59"/>
        <end position="68"/>
    </location>
</feature>
<dbReference type="Pfam" id="PF23989">
    <property type="entry name" value="PilB3_C"/>
    <property type="match status" value="1"/>
</dbReference>
<gene>
    <name evidence="6" type="ORF">GCM10009037_16190</name>
</gene>
<evidence type="ECO:0000259" key="5">
    <source>
        <dbReference type="Pfam" id="PF23990"/>
    </source>
</evidence>
<keyword evidence="7" id="KW-1185">Reference proteome</keyword>
<dbReference type="Pfam" id="PF23990">
    <property type="entry name" value="PilB3_N"/>
    <property type="match status" value="1"/>
</dbReference>
<feature type="domain" description="Bacterial type II secretion system protein E" evidence="3">
    <location>
        <begin position="269"/>
        <end position="485"/>
    </location>
</feature>
<feature type="compositionally biased region" description="Acidic residues" evidence="2">
    <location>
        <begin position="1"/>
        <end position="13"/>
    </location>
</feature>
<feature type="region of interest" description="Disordered" evidence="2">
    <location>
        <begin position="1"/>
        <end position="68"/>
    </location>
</feature>
<dbReference type="InterPro" id="IPR050921">
    <property type="entry name" value="T4SS_GSP_E_ATPase"/>
</dbReference>
<dbReference type="InterPro" id="IPR027417">
    <property type="entry name" value="P-loop_NTPase"/>
</dbReference>